<keyword evidence="1" id="KW-1133">Transmembrane helix</keyword>
<name>A0A418Y707_9BURK</name>
<dbReference type="EMBL" id="QYUP01000030">
    <property type="protein sequence ID" value="RJG24747.1"/>
    <property type="molecule type" value="Genomic_DNA"/>
</dbReference>
<evidence type="ECO:0000256" key="1">
    <source>
        <dbReference type="SAM" id="Phobius"/>
    </source>
</evidence>
<accession>A0A418Y707</accession>
<comment type="caution">
    <text evidence="2">The sequence shown here is derived from an EMBL/GenBank/DDBJ whole genome shotgun (WGS) entry which is preliminary data.</text>
</comment>
<keyword evidence="1" id="KW-0472">Membrane</keyword>
<keyword evidence="1" id="KW-0812">Transmembrane</keyword>
<protein>
    <submittedName>
        <fullName evidence="2">Uncharacterized protein</fullName>
    </submittedName>
</protein>
<reference evidence="2 3" key="1">
    <citation type="submission" date="2018-09" db="EMBL/GenBank/DDBJ databases">
        <authorList>
            <person name="Zhu H."/>
        </authorList>
    </citation>
    <scope>NUCLEOTIDE SEQUENCE [LARGE SCALE GENOMIC DNA]</scope>
    <source>
        <strain evidence="2 3">K1S02-61</strain>
    </source>
</reference>
<dbReference type="Proteomes" id="UP000284006">
    <property type="component" value="Unassembled WGS sequence"/>
</dbReference>
<feature type="transmembrane region" description="Helical" evidence="1">
    <location>
        <begin position="34"/>
        <end position="59"/>
    </location>
</feature>
<dbReference type="AlphaFoldDB" id="A0A418Y707"/>
<organism evidence="2 3">
    <name type="scientific">Massilia cavernae</name>
    <dbReference type="NCBI Taxonomy" id="2320864"/>
    <lineage>
        <taxon>Bacteria</taxon>
        <taxon>Pseudomonadati</taxon>
        <taxon>Pseudomonadota</taxon>
        <taxon>Betaproteobacteria</taxon>
        <taxon>Burkholderiales</taxon>
        <taxon>Oxalobacteraceae</taxon>
        <taxon>Telluria group</taxon>
        <taxon>Massilia</taxon>
    </lineage>
</organism>
<gene>
    <name evidence="2" type="ORF">D3872_03300</name>
</gene>
<sequence length="90" mass="10146">MWVLFLVFAVLFLTAIFGAGQTQHLACPMRHSPYLVRALPCVTVHTFTIIAATLIEIVCKCKLYYRQAPPMFVTGLKLCMKIRIAFGKGR</sequence>
<evidence type="ECO:0000313" key="3">
    <source>
        <dbReference type="Proteomes" id="UP000284006"/>
    </source>
</evidence>
<evidence type="ECO:0000313" key="2">
    <source>
        <dbReference type="EMBL" id="RJG24747.1"/>
    </source>
</evidence>
<proteinExistence type="predicted"/>
<keyword evidence="3" id="KW-1185">Reference proteome</keyword>